<dbReference type="EMBL" id="JBHSLF010000018">
    <property type="protein sequence ID" value="MFC5344125.1"/>
    <property type="molecule type" value="Genomic_DNA"/>
</dbReference>
<proteinExistence type="predicted"/>
<keyword evidence="2" id="KW-1185">Reference proteome</keyword>
<organism evidence="1 2">
    <name type="scientific">Brevundimonas staleyi</name>
    <dbReference type="NCBI Taxonomy" id="74326"/>
    <lineage>
        <taxon>Bacteria</taxon>
        <taxon>Pseudomonadati</taxon>
        <taxon>Pseudomonadota</taxon>
        <taxon>Alphaproteobacteria</taxon>
        <taxon>Caulobacterales</taxon>
        <taxon>Caulobacteraceae</taxon>
        <taxon>Brevundimonas</taxon>
    </lineage>
</organism>
<sequence length="90" mass="10205">MPAALPAFAERLIDRVRRRRTWRDRLPRLHEDGRRSIGLEFILPSVLHVHTTSPMSREVFDTSGKPPRASQRSDFPMILALSIGAGMPSD</sequence>
<evidence type="ECO:0000313" key="1">
    <source>
        <dbReference type="EMBL" id="MFC5344125.1"/>
    </source>
</evidence>
<dbReference type="Proteomes" id="UP001596152">
    <property type="component" value="Unassembled WGS sequence"/>
</dbReference>
<gene>
    <name evidence="1" type="ORF">ACFPIE_09385</name>
</gene>
<accession>A0ABW0FQW4</accession>
<dbReference type="RefSeq" id="WP_374037331.1">
    <property type="nucleotide sequence ID" value="NZ_CP169082.1"/>
</dbReference>
<name>A0ABW0FQW4_9CAUL</name>
<reference evidence="2" key="1">
    <citation type="journal article" date="2019" name="Int. J. Syst. Evol. Microbiol.">
        <title>The Global Catalogue of Microorganisms (GCM) 10K type strain sequencing project: providing services to taxonomists for standard genome sequencing and annotation.</title>
        <authorList>
            <consortium name="The Broad Institute Genomics Platform"/>
            <consortium name="The Broad Institute Genome Sequencing Center for Infectious Disease"/>
            <person name="Wu L."/>
            <person name="Ma J."/>
        </authorList>
    </citation>
    <scope>NUCLEOTIDE SEQUENCE [LARGE SCALE GENOMIC DNA]</scope>
    <source>
        <strain evidence="2">JCM 12125</strain>
    </source>
</reference>
<comment type="caution">
    <text evidence="1">The sequence shown here is derived from an EMBL/GenBank/DDBJ whole genome shotgun (WGS) entry which is preliminary data.</text>
</comment>
<evidence type="ECO:0000313" key="2">
    <source>
        <dbReference type="Proteomes" id="UP001596152"/>
    </source>
</evidence>
<protein>
    <submittedName>
        <fullName evidence="1">Uncharacterized protein</fullName>
    </submittedName>
</protein>